<dbReference type="AlphaFoldDB" id="A0A8J9UIG7"/>
<evidence type="ECO:0000313" key="2">
    <source>
        <dbReference type="Proteomes" id="UP000838878"/>
    </source>
</evidence>
<keyword evidence="2" id="KW-1185">Reference proteome</keyword>
<organism evidence="1 2">
    <name type="scientific">Brenthis ino</name>
    <name type="common">lesser marbled fritillary</name>
    <dbReference type="NCBI Taxonomy" id="405034"/>
    <lineage>
        <taxon>Eukaryota</taxon>
        <taxon>Metazoa</taxon>
        <taxon>Ecdysozoa</taxon>
        <taxon>Arthropoda</taxon>
        <taxon>Hexapoda</taxon>
        <taxon>Insecta</taxon>
        <taxon>Pterygota</taxon>
        <taxon>Neoptera</taxon>
        <taxon>Endopterygota</taxon>
        <taxon>Lepidoptera</taxon>
        <taxon>Glossata</taxon>
        <taxon>Ditrysia</taxon>
        <taxon>Papilionoidea</taxon>
        <taxon>Nymphalidae</taxon>
        <taxon>Heliconiinae</taxon>
        <taxon>Argynnini</taxon>
        <taxon>Brenthis</taxon>
    </lineage>
</organism>
<dbReference type="OrthoDB" id="64318at2759"/>
<evidence type="ECO:0000313" key="1">
    <source>
        <dbReference type="EMBL" id="CAH0714287.1"/>
    </source>
</evidence>
<accession>A0A8J9UIG7</accession>
<proteinExistence type="predicted"/>
<name>A0A8J9UIG7_9NEOP</name>
<gene>
    <name evidence="1" type="ORF">BINO364_LOCUS1357</name>
</gene>
<feature type="non-terminal residue" evidence="1">
    <location>
        <position position="166"/>
    </location>
</feature>
<dbReference type="EMBL" id="OV170221">
    <property type="protein sequence ID" value="CAH0714287.1"/>
    <property type="molecule type" value="Genomic_DNA"/>
</dbReference>
<protein>
    <recommendedName>
        <fullName evidence="3">COMM domain-containing protein</fullName>
    </recommendedName>
</protein>
<sequence>MDILFNLQSENDFKTVAEDIVNHLYTAQRDSSGILDENTMITVKEEIKNLLFESNVNVKKINDILSEKNYEIERIGIFLYLIEKNQEKLMYLTLVNHNSAYGEALENFDWALKLVHGTSELKKLHYPLLQIVLTNIHKMEKKHRVYDVSKDMLGKLIDVLENIDTF</sequence>
<dbReference type="Proteomes" id="UP000838878">
    <property type="component" value="Chromosome 1"/>
</dbReference>
<evidence type="ECO:0008006" key="3">
    <source>
        <dbReference type="Google" id="ProtNLM"/>
    </source>
</evidence>
<reference evidence="1" key="1">
    <citation type="submission" date="2021-12" db="EMBL/GenBank/DDBJ databases">
        <authorList>
            <person name="Martin H S."/>
        </authorList>
    </citation>
    <scope>NUCLEOTIDE SEQUENCE</scope>
</reference>